<keyword evidence="3" id="KW-1185">Reference proteome</keyword>
<dbReference type="AlphaFoldDB" id="R0LZV7"/>
<gene>
    <name evidence="2" type="ORF">Anapl_00603</name>
</gene>
<evidence type="ECO:0000313" key="2">
    <source>
        <dbReference type="EMBL" id="EOB05973.1"/>
    </source>
</evidence>
<feature type="region of interest" description="Disordered" evidence="1">
    <location>
        <begin position="91"/>
        <end position="153"/>
    </location>
</feature>
<protein>
    <submittedName>
        <fullName evidence="2">Uncharacterized protein</fullName>
    </submittedName>
</protein>
<dbReference type="Proteomes" id="UP000296049">
    <property type="component" value="Unassembled WGS sequence"/>
</dbReference>
<organism evidence="2 3">
    <name type="scientific">Anas platyrhynchos</name>
    <name type="common">Mallard</name>
    <name type="synonym">Anas boschas</name>
    <dbReference type="NCBI Taxonomy" id="8839"/>
    <lineage>
        <taxon>Eukaryota</taxon>
        <taxon>Metazoa</taxon>
        <taxon>Chordata</taxon>
        <taxon>Craniata</taxon>
        <taxon>Vertebrata</taxon>
        <taxon>Euteleostomi</taxon>
        <taxon>Archelosauria</taxon>
        <taxon>Archosauria</taxon>
        <taxon>Dinosauria</taxon>
        <taxon>Saurischia</taxon>
        <taxon>Theropoda</taxon>
        <taxon>Coelurosauria</taxon>
        <taxon>Aves</taxon>
        <taxon>Neognathae</taxon>
        <taxon>Galloanserae</taxon>
        <taxon>Anseriformes</taxon>
        <taxon>Anatidae</taxon>
        <taxon>Anatinae</taxon>
        <taxon>Anas</taxon>
    </lineage>
</organism>
<reference evidence="3" key="1">
    <citation type="journal article" date="2013" name="Nat. Genet.">
        <title>The duck genome and transcriptome provide insight into an avian influenza virus reservoir species.</title>
        <authorList>
            <person name="Huang Y."/>
            <person name="Li Y."/>
            <person name="Burt D.W."/>
            <person name="Chen H."/>
            <person name="Zhang Y."/>
            <person name="Qian W."/>
            <person name="Kim H."/>
            <person name="Gan S."/>
            <person name="Zhao Y."/>
            <person name="Li J."/>
            <person name="Yi K."/>
            <person name="Feng H."/>
            <person name="Zhu P."/>
            <person name="Li B."/>
            <person name="Liu Q."/>
            <person name="Fairley S."/>
            <person name="Magor K.E."/>
            <person name="Du Z."/>
            <person name="Hu X."/>
            <person name="Goodman L."/>
            <person name="Tafer H."/>
            <person name="Vignal A."/>
            <person name="Lee T."/>
            <person name="Kim K.W."/>
            <person name="Sheng Z."/>
            <person name="An Y."/>
            <person name="Searle S."/>
            <person name="Herrero J."/>
            <person name="Groenen M.A."/>
            <person name="Crooijmans R.P."/>
            <person name="Faraut T."/>
            <person name="Cai Q."/>
            <person name="Webster R.G."/>
            <person name="Aldridge J.R."/>
            <person name="Warren W.C."/>
            <person name="Bartschat S."/>
            <person name="Kehr S."/>
            <person name="Marz M."/>
            <person name="Stadler P.F."/>
            <person name="Smith J."/>
            <person name="Kraus R.H."/>
            <person name="Zhao Y."/>
            <person name="Ren L."/>
            <person name="Fei J."/>
            <person name="Morisson M."/>
            <person name="Kaiser P."/>
            <person name="Griffin D.K."/>
            <person name="Rao M."/>
            <person name="Pitel F."/>
            <person name="Wang J."/>
            <person name="Li N."/>
        </authorList>
    </citation>
    <scope>NUCLEOTIDE SEQUENCE [LARGE SCALE GENOMIC DNA]</scope>
</reference>
<feature type="compositionally biased region" description="Polar residues" evidence="1">
    <location>
        <begin position="123"/>
        <end position="138"/>
    </location>
</feature>
<name>R0LZV7_ANAPL</name>
<evidence type="ECO:0000256" key="1">
    <source>
        <dbReference type="SAM" id="MobiDB-lite"/>
    </source>
</evidence>
<sequence>MALLAPQGLLPLELMSRDQTARVIYCLCFAFHLRNYSQSKAVATKDMRIATWRPHAPVPGHPLLQLLTMNSTQPPAARPLWHPELSPAFTEHKPCVPAGKSKSGHIGIHKTKGSKGSTPSKSLRNTMQAEIGFSSTPVTAARALPGSRERPPK</sequence>
<evidence type="ECO:0000313" key="3">
    <source>
        <dbReference type="Proteomes" id="UP000296049"/>
    </source>
</evidence>
<dbReference type="EMBL" id="KB742651">
    <property type="protein sequence ID" value="EOB05973.1"/>
    <property type="molecule type" value="Genomic_DNA"/>
</dbReference>
<proteinExistence type="predicted"/>
<accession>R0LZV7</accession>